<organism evidence="1 2">
    <name type="scientific">Streptomyces thioluteus</name>
    <dbReference type="NCBI Taxonomy" id="66431"/>
    <lineage>
        <taxon>Bacteria</taxon>
        <taxon>Bacillati</taxon>
        <taxon>Actinomycetota</taxon>
        <taxon>Actinomycetes</taxon>
        <taxon>Kitasatosporales</taxon>
        <taxon>Streptomycetaceae</taxon>
        <taxon>Streptomyces</taxon>
    </lineage>
</organism>
<gene>
    <name evidence="1" type="ORF">GCM10020221_03210</name>
</gene>
<accession>A0ABP6IV73</accession>
<evidence type="ECO:0008006" key="3">
    <source>
        <dbReference type="Google" id="ProtNLM"/>
    </source>
</evidence>
<keyword evidence="2" id="KW-1185">Reference proteome</keyword>
<proteinExistence type="predicted"/>
<dbReference type="EMBL" id="BAAAXZ010000014">
    <property type="protein sequence ID" value="GAA2910733.1"/>
    <property type="molecule type" value="Genomic_DNA"/>
</dbReference>
<protein>
    <recommendedName>
        <fullName evidence="3">Glycosyl transferase</fullName>
    </recommendedName>
</protein>
<name>A0ABP6IV73_STRTU</name>
<dbReference type="Proteomes" id="UP001501102">
    <property type="component" value="Unassembled WGS sequence"/>
</dbReference>
<evidence type="ECO:0000313" key="2">
    <source>
        <dbReference type="Proteomes" id="UP001501102"/>
    </source>
</evidence>
<sequence>MGEKARLRVIEQFTLRQTISAFREIYHDLADTRRPAAAPISVRELPAMAAGGVAG</sequence>
<evidence type="ECO:0000313" key="1">
    <source>
        <dbReference type="EMBL" id="GAA2910733.1"/>
    </source>
</evidence>
<reference evidence="2" key="1">
    <citation type="journal article" date="2019" name="Int. J. Syst. Evol. Microbiol.">
        <title>The Global Catalogue of Microorganisms (GCM) 10K type strain sequencing project: providing services to taxonomists for standard genome sequencing and annotation.</title>
        <authorList>
            <consortium name="The Broad Institute Genomics Platform"/>
            <consortium name="The Broad Institute Genome Sequencing Center for Infectious Disease"/>
            <person name="Wu L."/>
            <person name="Ma J."/>
        </authorList>
    </citation>
    <scope>NUCLEOTIDE SEQUENCE [LARGE SCALE GENOMIC DNA]</scope>
    <source>
        <strain evidence="2">JCM 4087</strain>
    </source>
</reference>
<comment type="caution">
    <text evidence="1">The sequence shown here is derived from an EMBL/GenBank/DDBJ whole genome shotgun (WGS) entry which is preliminary data.</text>
</comment>